<dbReference type="EMBL" id="LVYD01000056">
    <property type="protein sequence ID" value="OQP61795.1"/>
    <property type="molecule type" value="Genomic_DNA"/>
</dbReference>
<dbReference type="PROSITE" id="PS00194">
    <property type="entry name" value="THIOREDOXIN_1"/>
    <property type="match status" value="1"/>
</dbReference>
<dbReference type="STRING" id="1703345.A3860_31545"/>
<gene>
    <name evidence="3" type="ORF">A3860_31545</name>
</gene>
<accession>A0A1V9FTW5</accession>
<dbReference type="GO" id="GO:0016209">
    <property type="term" value="F:antioxidant activity"/>
    <property type="evidence" value="ECO:0007669"/>
    <property type="project" value="InterPro"/>
</dbReference>
<dbReference type="InterPro" id="IPR000866">
    <property type="entry name" value="AhpC/TSA"/>
</dbReference>
<proteinExistence type="predicted"/>
<dbReference type="AlphaFoldDB" id="A0A1V9FTW5"/>
<evidence type="ECO:0000313" key="4">
    <source>
        <dbReference type="Proteomes" id="UP000192796"/>
    </source>
</evidence>
<comment type="caution">
    <text evidence="3">The sequence shown here is derived from an EMBL/GenBank/DDBJ whole genome shotgun (WGS) entry which is preliminary data.</text>
</comment>
<dbReference type="InterPro" id="IPR013766">
    <property type="entry name" value="Thioredoxin_domain"/>
</dbReference>
<dbReference type="OrthoDB" id="662072at2"/>
<protein>
    <recommendedName>
        <fullName evidence="2">Thioredoxin domain-containing protein</fullName>
    </recommendedName>
</protein>
<name>A0A1V9FTW5_9BACT</name>
<dbReference type="Proteomes" id="UP000192796">
    <property type="component" value="Unassembled WGS sequence"/>
</dbReference>
<feature type="domain" description="Thioredoxin" evidence="2">
    <location>
        <begin position="28"/>
        <end position="166"/>
    </location>
</feature>
<evidence type="ECO:0000256" key="1">
    <source>
        <dbReference type="ARBA" id="ARBA00023284"/>
    </source>
</evidence>
<evidence type="ECO:0000313" key="3">
    <source>
        <dbReference type="EMBL" id="OQP61795.1"/>
    </source>
</evidence>
<evidence type="ECO:0000259" key="2">
    <source>
        <dbReference type="PROSITE" id="PS51352"/>
    </source>
</evidence>
<dbReference type="GO" id="GO:0016491">
    <property type="term" value="F:oxidoreductase activity"/>
    <property type="evidence" value="ECO:0007669"/>
    <property type="project" value="InterPro"/>
</dbReference>
<dbReference type="RefSeq" id="WP_081150595.1">
    <property type="nucleotide sequence ID" value="NZ_LVYD01000056.1"/>
</dbReference>
<dbReference type="SUPFAM" id="SSF52833">
    <property type="entry name" value="Thioredoxin-like"/>
    <property type="match status" value="1"/>
</dbReference>
<dbReference type="InterPro" id="IPR036249">
    <property type="entry name" value="Thioredoxin-like_sf"/>
</dbReference>
<reference evidence="3 4" key="1">
    <citation type="submission" date="2016-03" db="EMBL/GenBank/DDBJ databases">
        <title>Niastella vici sp. nov., isolated from farmland soil.</title>
        <authorList>
            <person name="Chen L."/>
            <person name="Wang D."/>
            <person name="Yang S."/>
            <person name="Wang G."/>
        </authorList>
    </citation>
    <scope>NUCLEOTIDE SEQUENCE [LARGE SCALE GENOMIC DNA]</scope>
    <source>
        <strain evidence="3 4">DJ57</strain>
    </source>
</reference>
<dbReference type="PROSITE" id="PS51352">
    <property type="entry name" value="THIOREDOXIN_2"/>
    <property type="match status" value="1"/>
</dbReference>
<keyword evidence="4" id="KW-1185">Reference proteome</keyword>
<keyword evidence="1" id="KW-0676">Redox-active center</keyword>
<dbReference type="InterPro" id="IPR017937">
    <property type="entry name" value="Thioredoxin_CS"/>
</dbReference>
<dbReference type="Pfam" id="PF00578">
    <property type="entry name" value="AhpC-TSA"/>
    <property type="match status" value="1"/>
</dbReference>
<sequence length="166" mass="18933">MKTLHLAVLTLVLIYVSGCYSTESEKTGLEGKPMPSFTLMRPDSSNYSNSKDLIANNPAVLFYYSPNCPYCRAQLKGFIKEMDELKDIRFYLVTQASYQSMKEFDKEYGLNKYQNIINGKDIDNKLATYFEVTAVPVIAVYGKDKKLTKLFQGKTYNSLIKKAAFH</sequence>
<dbReference type="Gene3D" id="3.40.30.10">
    <property type="entry name" value="Glutaredoxin"/>
    <property type="match status" value="1"/>
</dbReference>
<organism evidence="3 4">
    <name type="scientific">Niastella vici</name>
    <dbReference type="NCBI Taxonomy" id="1703345"/>
    <lineage>
        <taxon>Bacteria</taxon>
        <taxon>Pseudomonadati</taxon>
        <taxon>Bacteroidota</taxon>
        <taxon>Chitinophagia</taxon>
        <taxon>Chitinophagales</taxon>
        <taxon>Chitinophagaceae</taxon>
        <taxon>Niastella</taxon>
    </lineage>
</organism>